<evidence type="ECO:0008006" key="9">
    <source>
        <dbReference type="Google" id="ProtNLM"/>
    </source>
</evidence>
<proteinExistence type="predicted"/>
<evidence type="ECO:0000256" key="2">
    <source>
        <dbReference type="PROSITE-ProRule" id="PRU00192"/>
    </source>
</evidence>
<protein>
    <recommendedName>
        <fullName evidence="9">BAR-domain-containing protein</fullName>
    </recommendedName>
</protein>
<organism evidence="7 8">
    <name type="scientific">Phascolomyces articulosus</name>
    <dbReference type="NCBI Taxonomy" id="60185"/>
    <lineage>
        <taxon>Eukaryota</taxon>
        <taxon>Fungi</taxon>
        <taxon>Fungi incertae sedis</taxon>
        <taxon>Mucoromycota</taxon>
        <taxon>Mucoromycotina</taxon>
        <taxon>Mucoromycetes</taxon>
        <taxon>Mucorales</taxon>
        <taxon>Lichtheimiaceae</taxon>
        <taxon>Phascolomyces</taxon>
    </lineage>
</organism>
<evidence type="ECO:0000256" key="4">
    <source>
        <dbReference type="SAM" id="MobiDB-lite"/>
    </source>
</evidence>
<feature type="compositionally biased region" description="Low complexity" evidence="4">
    <location>
        <begin position="250"/>
        <end position="266"/>
    </location>
</feature>
<dbReference type="InterPro" id="IPR027267">
    <property type="entry name" value="AH/BAR_dom_sf"/>
</dbReference>
<dbReference type="PRINTS" id="PR00452">
    <property type="entry name" value="SH3DOMAIN"/>
</dbReference>
<keyword evidence="8" id="KW-1185">Reference proteome</keyword>
<dbReference type="Gene3D" id="2.30.30.40">
    <property type="entry name" value="SH3 Domains"/>
    <property type="match status" value="1"/>
</dbReference>
<dbReference type="SUPFAM" id="SSF50044">
    <property type="entry name" value="SH3-domain"/>
    <property type="match status" value="1"/>
</dbReference>
<dbReference type="InterPro" id="IPR036028">
    <property type="entry name" value="SH3-like_dom_sf"/>
</dbReference>
<feature type="coiled-coil region" evidence="3">
    <location>
        <begin position="150"/>
        <end position="177"/>
    </location>
</feature>
<feature type="domain" description="SH3" evidence="5">
    <location>
        <begin position="364"/>
        <end position="427"/>
    </location>
</feature>
<evidence type="ECO:0000313" key="8">
    <source>
        <dbReference type="Proteomes" id="UP001209540"/>
    </source>
</evidence>
<dbReference type="Pfam" id="PF00018">
    <property type="entry name" value="SH3_1"/>
    <property type="match status" value="1"/>
</dbReference>
<feature type="compositionally biased region" description="Polar residues" evidence="4">
    <location>
        <begin position="338"/>
        <end position="350"/>
    </location>
</feature>
<accession>A0AAD5PES9</accession>
<dbReference type="PANTHER" id="PTHR45929">
    <property type="entry name" value="JAK PATHWAY SIGNAL TRANSDUCTION ADAPTOR MOLECULE"/>
    <property type="match status" value="1"/>
</dbReference>
<gene>
    <name evidence="7" type="ORF">BDA99DRAFT_505805</name>
</gene>
<evidence type="ECO:0000256" key="3">
    <source>
        <dbReference type="SAM" id="Coils"/>
    </source>
</evidence>
<feature type="region of interest" description="Disordered" evidence="4">
    <location>
        <begin position="246"/>
        <end position="368"/>
    </location>
</feature>
<dbReference type="GO" id="GO:0005737">
    <property type="term" value="C:cytoplasm"/>
    <property type="evidence" value="ECO:0007669"/>
    <property type="project" value="InterPro"/>
</dbReference>
<dbReference type="InterPro" id="IPR050670">
    <property type="entry name" value="STAM"/>
</dbReference>
<dbReference type="PANTHER" id="PTHR45929:SF7">
    <property type="entry name" value="LAS SEVENTEEN-BINDING PROTEIN 1"/>
    <property type="match status" value="1"/>
</dbReference>
<dbReference type="Pfam" id="PF03114">
    <property type="entry name" value="BAR"/>
    <property type="match status" value="1"/>
</dbReference>
<comment type="caution">
    <text evidence="7">The sequence shown here is derived from an EMBL/GenBank/DDBJ whole genome shotgun (WGS) entry which is preliminary data.</text>
</comment>
<feature type="compositionally biased region" description="Polar residues" evidence="4">
    <location>
        <begin position="502"/>
        <end position="513"/>
    </location>
</feature>
<dbReference type="Proteomes" id="UP001209540">
    <property type="component" value="Unassembled WGS sequence"/>
</dbReference>
<evidence type="ECO:0000256" key="1">
    <source>
        <dbReference type="ARBA" id="ARBA00022443"/>
    </source>
</evidence>
<keyword evidence="1 2" id="KW-0728">SH3 domain</keyword>
<evidence type="ECO:0000313" key="7">
    <source>
        <dbReference type="EMBL" id="KAI9266483.1"/>
    </source>
</evidence>
<dbReference type="SUPFAM" id="SSF103657">
    <property type="entry name" value="BAR/IMD domain-like"/>
    <property type="match status" value="1"/>
</dbReference>
<evidence type="ECO:0000259" key="6">
    <source>
        <dbReference type="PROSITE" id="PS51021"/>
    </source>
</evidence>
<dbReference type="PROSITE" id="PS51021">
    <property type="entry name" value="BAR"/>
    <property type="match status" value="1"/>
</dbReference>
<dbReference type="SMART" id="SM00326">
    <property type="entry name" value="SH3"/>
    <property type="match status" value="1"/>
</dbReference>
<evidence type="ECO:0000259" key="5">
    <source>
        <dbReference type="PROSITE" id="PS50002"/>
    </source>
</evidence>
<keyword evidence="3" id="KW-0175">Coiled coil</keyword>
<feature type="compositionally biased region" description="Polar residues" evidence="4">
    <location>
        <begin position="292"/>
        <end position="327"/>
    </location>
</feature>
<dbReference type="AlphaFoldDB" id="A0AAD5PES9"/>
<reference evidence="7" key="2">
    <citation type="submission" date="2023-02" db="EMBL/GenBank/DDBJ databases">
        <authorList>
            <consortium name="DOE Joint Genome Institute"/>
            <person name="Mondo S.J."/>
            <person name="Chang Y."/>
            <person name="Wang Y."/>
            <person name="Ahrendt S."/>
            <person name="Andreopoulos W."/>
            <person name="Barry K."/>
            <person name="Beard J."/>
            <person name="Benny G.L."/>
            <person name="Blankenship S."/>
            <person name="Bonito G."/>
            <person name="Cuomo C."/>
            <person name="Desiro A."/>
            <person name="Gervers K.A."/>
            <person name="Hundley H."/>
            <person name="Kuo A."/>
            <person name="LaButti K."/>
            <person name="Lang B.F."/>
            <person name="Lipzen A."/>
            <person name="O'Donnell K."/>
            <person name="Pangilinan J."/>
            <person name="Reynolds N."/>
            <person name="Sandor L."/>
            <person name="Smith M.W."/>
            <person name="Tsang A."/>
            <person name="Grigoriev I.V."/>
            <person name="Stajich J.E."/>
            <person name="Spatafora J.W."/>
        </authorList>
    </citation>
    <scope>NUCLEOTIDE SEQUENCE</scope>
    <source>
        <strain evidence="7">RSA 2281</strain>
    </source>
</reference>
<dbReference type="CDD" id="cd00174">
    <property type="entry name" value="SH3"/>
    <property type="match status" value="1"/>
</dbReference>
<feature type="region of interest" description="Disordered" evidence="4">
    <location>
        <begin position="427"/>
        <end position="571"/>
    </location>
</feature>
<feature type="compositionally biased region" description="Low complexity" evidence="4">
    <location>
        <begin position="550"/>
        <end position="562"/>
    </location>
</feature>
<sequence>MIKNLGKLKQWTGERLGAAKSTLQTEDFQRLEADTERKRTGFEKIHGASELVYGQLSKKKVSPEDGKTKVYPCDALGSCMMNHGGAFQEDSALGAALLSFGQVESRIAVLQEDFSCSLKEDYIGTLEHGLAEYKEYLALKKKLESRRLDYDSKLGRLQKAKKEKPELEQEMQASKLKYEETEYDLIQKMVYLQEFEDTHYETLRRMLEAQYLYYSRAAELLDGMRANWGQAGANNVGMVGSGSANPLGRSATTRTTATFASSTVSTPRSLNSHSMNGAGGQGDDYFAYADSPDNTQTPARSPGNVLSSMQRRLSTRQGSADSLNVQPTGPRRVPSAASIRSNTSEKSNSIRQPPPMPRRTQQASTPKRRKAIYDFEGESIDELSFRAGDVITVVEEVDEGWWLGEVEHFGPKRRGIFPVNYTEDILGNNHRSPPMPARPSITPPATSIREQPDEEDDMGYAAAPTTNTRYENDYSPFSDSSASSSTTPAYEQQVQPPRPYASRSNSVSTIGHQSPTPPPLSRSSTYVPLDTKPINTTTTTRTPPPPPPASRMSPSVSSSTTRTPPPPPQAHARALASVAVDPVHSQADEPACQECGCTDFSPNVFKKGHCKTCFHKHQ</sequence>
<reference evidence="7" key="1">
    <citation type="journal article" date="2022" name="IScience">
        <title>Evolution of zygomycete secretomes and the origins of terrestrial fungal ecologies.</title>
        <authorList>
            <person name="Chang Y."/>
            <person name="Wang Y."/>
            <person name="Mondo S."/>
            <person name="Ahrendt S."/>
            <person name="Andreopoulos W."/>
            <person name="Barry K."/>
            <person name="Beard J."/>
            <person name="Benny G.L."/>
            <person name="Blankenship S."/>
            <person name="Bonito G."/>
            <person name="Cuomo C."/>
            <person name="Desiro A."/>
            <person name="Gervers K.A."/>
            <person name="Hundley H."/>
            <person name="Kuo A."/>
            <person name="LaButti K."/>
            <person name="Lang B.F."/>
            <person name="Lipzen A."/>
            <person name="O'Donnell K."/>
            <person name="Pangilinan J."/>
            <person name="Reynolds N."/>
            <person name="Sandor L."/>
            <person name="Smith M.E."/>
            <person name="Tsang A."/>
            <person name="Grigoriev I.V."/>
            <person name="Stajich J.E."/>
            <person name="Spatafora J.W."/>
        </authorList>
    </citation>
    <scope>NUCLEOTIDE SEQUENCE</scope>
    <source>
        <strain evidence="7">RSA 2281</strain>
    </source>
</reference>
<dbReference type="SMART" id="SM00721">
    <property type="entry name" value="BAR"/>
    <property type="match status" value="1"/>
</dbReference>
<dbReference type="EMBL" id="JAIXMP010000010">
    <property type="protein sequence ID" value="KAI9266483.1"/>
    <property type="molecule type" value="Genomic_DNA"/>
</dbReference>
<feature type="compositionally biased region" description="Low complexity" evidence="4">
    <location>
        <begin position="473"/>
        <end position="490"/>
    </location>
</feature>
<dbReference type="InterPro" id="IPR001452">
    <property type="entry name" value="SH3_domain"/>
</dbReference>
<dbReference type="InterPro" id="IPR004148">
    <property type="entry name" value="BAR_dom"/>
</dbReference>
<name>A0AAD5PES9_9FUNG</name>
<feature type="domain" description="BAR" evidence="6">
    <location>
        <begin position="13"/>
        <end position="237"/>
    </location>
</feature>
<dbReference type="Gene3D" id="1.20.1270.60">
    <property type="entry name" value="Arfaptin homology (AH) domain/BAR domain"/>
    <property type="match status" value="1"/>
</dbReference>
<dbReference type="PROSITE" id="PS50002">
    <property type="entry name" value="SH3"/>
    <property type="match status" value="1"/>
</dbReference>